<comment type="caution">
    <text evidence="2">The sequence shown here is derived from an EMBL/GenBank/DDBJ whole genome shotgun (WGS) entry which is preliminary data.</text>
</comment>
<protein>
    <submittedName>
        <fullName evidence="2">Uncharacterized protein</fullName>
    </submittedName>
</protein>
<feature type="compositionally biased region" description="Low complexity" evidence="1">
    <location>
        <begin position="26"/>
        <end position="63"/>
    </location>
</feature>
<dbReference type="AlphaFoldDB" id="A0A3M2R5W0"/>
<proteinExistence type="predicted"/>
<dbReference type="Proteomes" id="UP000277212">
    <property type="component" value="Unassembled WGS sequence"/>
</dbReference>
<reference evidence="2 3" key="1">
    <citation type="submission" date="2017-06" db="EMBL/GenBank/DDBJ databases">
        <title>Comparative genomic analysis of Ambrosia Fusariam Clade fungi.</title>
        <authorList>
            <person name="Stajich J.E."/>
            <person name="Carrillo J."/>
            <person name="Kijimoto T."/>
            <person name="Eskalen A."/>
            <person name="O'Donnell K."/>
            <person name="Kasson M."/>
        </authorList>
    </citation>
    <scope>NUCLEOTIDE SEQUENCE [LARGE SCALE GENOMIC DNA]</scope>
    <source>
        <strain evidence="2">UCR3666</strain>
    </source>
</reference>
<name>A0A3M2R5W0_9HYPO</name>
<evidence type="ECO:0000313" key="3">
    <source>
        <dbReference type="Proteomes" id="UP000277212"/>
    </source>
</evidence>
<accession>A0A3M2R5W0</accession>
<gene>
    <name evidence="2" type="ORF">CDV36_015930</name>
</gene>
<sequence>MAVARASSGPRLLSWSITSLRRAYATTTTSPSWTSTSSTPRRTNNPNLSSRSPSNRGPRTPSPDQSDQPRRKGLEGPPPAKNPQLDNPQLDNPRAQANFHIPTLAKYFVQRNGRLRTTPDVWQFLHETGIEYNNSKALRIWLGPEHKRITTNFSCNVQYSPEYILHPYHLQYLTPHQHPLTSAMMAQYRQKLVDRQLWIYTLNRGGFTGVVKEITQRRLTGALASALEDLGHPGTGIRGTVIITLNDVLKAAHNPAHLFGQGVAQAIDREWKQHLWRKKSDSARSPRAQRFGQG</sequence>
<dbReference type="EMBL" id="NKUJ01000705">
    <property type="protein sequence ID" value="RMJ00515.1"/>
    <property type="molecule type" value="Genomic_DNA"/>
</dbReference>
<organism evidence="2 3">
    <name type="scientific">Fusarium kuroshium</name>
    <dbReference type="NCBI Taxonomy" id="2010991"/>
    <lineage>
        <taxon>Eukaryota</taxon>
        <taxon>Fungi</taxon>
        <taxon>Dikarya</taxon>
        <taxon>Ascomycota</taxon>
        <taxon>Pezizomycotina</taxon>
        <taxon>Sordariomycetes</taxon>
        <taxon>Hypocreomycetidae</taxon>
        <taxon>Hypocreales</taxon>
        <taxon>Nectriaceae</taxon>
        <taxon>Fusarium</taxon>
        <taxon>Fusarium solani species complex</taxon>
    </lineage>
</organism>
<dbReference type="OrthoDB" id="5124663at2759"/>
<evidence type="ECO:0000313" key="2">
    <source>
        <dbReference type="EMBL" id="RMJ00515.1"/>
    </source>
</evidence>
<evidence type="ECO:0000256" key="1">
    <source>
        <dbReference type="SAM" id="MobiDB-lite"/>
    </source>
</evidence>
<keyword evidence="3" id="KW-1185">Reference proteome</keyword>
<feature type="region of interest" description="Disordered" evidence="1">
    <location>
        <begin position="24"/>
        <end position="94"/>
    </location>
</feature>